<evidence type="ECO:0000256" key="11">
    <source>
        <dbReference type="ARBA" id="ARBA00071741"/>
    </source>
</evidence>
<keyword evidence="8" id="KW-0968">Cytoplasmic vesicle</keyword>
<name>A0A0J6F130_COCPO</name>
<organism evidence="15 16">
    <name type="scientific">Coccidioides posadasii RMSCC 3488</name>
    <dbReference type="NCBI Taxonomy" id="454284"/>
    <lineage>
        <taxon>Eukaryota</taxon>
        <taxon>Fungi</taxon>
        <taxon>Dikarya</taxon>
        <taxon>Ascomycota</taxon>
        <taxon>Pezizomycotina</taxon>
        <taxon>Eurotiomycetes</taxon>
        <taxon>Eurotiomycetidae</taxon>
        <taxon>Onygenales</taxon>
        <taxon>Onygenaceae</taxon>
        <taxon>Coccidioides</taxon>
    </lineage>
</organism>
<feature type="coiled-coil region" evidence="12">
    <location>
        <begin position="130"/>
        <end position="193"/>
    </location>
</feature>
<dbReference type="Pfam" id="PF25345">
    <property type="entry name" value="PH_EXO84"/>
    <property type="match status" value="1"/>
</dbReference>
<evidence type="ECO:0000256" key="10">
    <source>
        <dbReference type="ARBA" id="ARBA00065378"/>
    </source>
</evidence>
<dbReference type="Gene3D" id="1.20.58.1220">
    <property type="entry name" value="Exo84p, C-terminal helical domain"/>
    <property type="match status" value="1"/>
</dbReference>
<dbReference type="InterPro" id="IPR016159">
    <property type="entry name" value="Cullin_repeat-like_dom_sf"/>
</dbReference>
<keyword evidence="6" id="KW-0653">Protein transport</keyword>
<evidence type="ECO:0000256" key="12">
    <source>
        <dbReference type="SAM" id="Coils"/>
    </source>
</evidence>
<proteinExistence type="inferred from homology"/>
<evidence type="ECO:0000313" key="16">
    <source>
        <dbReference type="Proteomes" id="UP000054567"/>
    </source>
</evidence>
<evidence type="ECO:0000256" key="13">
    <source>
        <dbReference type="SAM" id="MobiDB-lite"/>
    </source>
</evidence>
<evidence type="ECO:0000256" key="6">
    <source>
        <dbReference type="ARBA" id="ARBA00022927"/>
    </source>
</evidence>
<feature type="compositionally biased region" description="Low complexity" evidence="13">
    <location>
        <begin position="26"/>
        <end position="39"/>
    </location>
</feature>
<dbReference type="EMBL" id="DS268110">
    <property type="protein sequence ID" value="KMM66581.1"/>
    <property type="molecule type" value="Genomic_DNA"/>
</dbReference>
<dbReference type="GO" id="GO:0000145">
    <property type="term" value="C:exocyst"/>
    <property type="evidence" value="ECO:0007669"/>
    <property type="project" value="InterPro"/>
</dbReference>
<dbReference type="InterPro" id="IPR033961">
    <property type="entry name" value="Exo84"/>
</dbReference>
<dbReference type="Gene3D" id="1.20.58.1210">
    <property type="entry name" value="Exo84p, N-terminal helical domain"/>
    <property type="match status" value="1"/>
</dbReference>
<comment type="subunit">
    <text evidence="10">Component of the exocyst complex.</text>
</comment>
<evidence type="ECO:0000259" key="14">
    <source>
        <dbReference type="Pfam" id="PF16528"/>
    </source>
</evidence>
<evidence type="ECO:0000256" key="1">
    <source>
        <dbReference type="ARBA" id="ARBA00004398"/>
    </source>
</evidence>
<dbReference type="FunFam" id="2.30.29.30:FF:000264">
    <property type="entry name" value="Potential exocyst complex component Exo84"/>
    <property type="match status" value="1"/>
</dbReference>
<evidence type="ECO:0000256" key="5">
    <source>
        <dbReference type="ARBA" id="ARBA00022483"/>
    </source>
</evidence>
<comment type="function">
    <text evidence="9">Involved in the secretory pathway as part of the exocyst complex which tethers secretory vesicles to the sites of exocytosis. Plays a role in both the assembly of the exocyst and the polarization of this complex to specific sites of the plasma membrane for exocytosis. Also involved in assembly of the spliceosome.</text>
</comment>
<dbReference type="GO" id="GO:0015031">
    <property type="term" value="P:protein transport"/>
    <property type="evidence" value="ECO:0007669"/>
    <property type="project" value="UniProtKB-KW"/>
</dbReference>
<reference evidence="15 16" key="1">
    <citation type="submission" date="2007-06" db="EMBL/GenBank/DDBJ databases">
        <title>The Genome Sequence of Coccidioides posadasii RMSCC_3488.</title>
        <authorList>
            <consortium name="Coccidioides Genome Resources Consortium"/>
            <consortium name="The Broad Institute Genome Sequencing Platform"/>
            <person name="Henn M.R."/>
            <person name="Sykes S."/>
            <person name="Young S."/>
            <person name="Jaffe D."/>
            <person name="Berlin A."/>
            <person name="Alvarez P."/>
            <person name="Butler J."/>
            <person name="Gnerre S."/>
            <person name="Grabherr M."/>
            <person name="Mauceli E."/>
            <person name="Brockman W."/>
            <person name="Kodira C."/>
            <person name="Alvarado L."/>
            <person name="Zeng Q."/>
            <person name="Crawford M."/>
            <person name="Antoine C."/>
            <person name="Devon K."/>
            <person name="Galgiani J."/>
            <person name="Orsborn K."/>
            <person name="Lewis M.L."/>
            <person name="Nusbaum C."/>
            <person name="Galagan J."/>
            <person name="Birren B."/>
        </authorList>
    </citation>
    <scope>NUCLEOTIDE SEQUENCE [LARGE SCALE GENOMIC DNA]</scope>
    <source>
        <strain evidence="15 16">RMSCC 3488</strain>
    </source>
</reference>
<dbReference type="InterPro" id="IPR032403">
    <property type="entry name" value="Exo84_C"/>
</dbReference>
<dbReference type="AlphaFoldDB" id="A0A0J6F130"/>
<dbReference type="GO" id="GO:0006893">
    <property type="term" value="P:Golgi to plasma membrane transport"/>
    <property type="evidence" value="ECO:0007669"/>
    <property type="project" value="TreeGrafter"/>
</dbReference>
<evidence type="ECO:0000256" key="2">
    <source>
        <dbReference type="ARBA" id="ARBA00007210"/>
    </source>
</evidence>
<dbReference type="PANTHER" id="PTHR21426">
    <property type="entry name" value="EXOCYST COMPLEX COMPONENT 8"/>
    <property type="match status" value="1"/>
</dbReference>
<comment type="subcellular location">
    <subcellularLocation>
        <location evidence="1">Cytoplasmic vesicle</location>
        <location evidence="1">Secretory vesicle</location>
    </subcellularLocation>
</comment>
<evidence type="ECO:0000256" key="9">
    <source>
        <dbReference type="ARBA" id="ARBA00057052"/>
    </source>
</evidence>
<evidence type="ECO:0000256" key="8">
    <source>
        <dbReference type="ARBA" id="ARBA00023329"/>
    </source>
</evidence>
<protein>
    <recommendedName>
        <fullName evidence="3">Exocyst complex component EXO84</fullName>
    </recommendedName>
    <alternativeName>
        <fullName evidence="11">Exocyst complex component exo84</fullName>
    </alternativeName>
</protein>
<dbReference type="Proteomes" id="UP000054567">
    <property type="component" value="Unassembled WGS sequence"/>
</dbReference>
<evidence type="ECO:0000256" key="4">
    <source>
        <dbReference type="ARBA" id="ARBA00022448"/>
    </source>
</evidence>
<reference evidence="16" key="2">
    <citation type="journal article" date="2009" name="Genome Res.">
        <title>Comparative genomic analyses of the human fungal pathogens Coccidioides and their relatives.</title>
        <authorList>
            <person name="Sharpton T.J."/>
            <person name="Stajich J.E."/>
            <person name="Rounsley S.D."/>
            <person name="Gardner M.J."/>
            <person name="Wortman J.R."/>
            <person name="Jordar V.S."/>
            <person name="Maiti R."/>
            <person name="Kodira C.D."/>
            <person name="Neafsey D.E."/>
            <person name="Zeng Q."/>
            <person name="Hung C.-Y."/>
            <person name="McMahan C."/>
            <person name="Muszewska A."/>
            <person name="Grynberg M."/>
            <person name="Mandel M.A."/>
            <person name="Kellner E.M."/>
            <person name="Barker B.M."/>
            <person name="Galgiani J.N."/>
            <person name="Orbach M.J."/>
            <person name="Kirkland T.N."/>
            <person name="Cole G.T."/>
            <person name="Henn M.R."/>
            <person name="Birren B.W."/>
            <person name="Taylor J.W."/>
        </authorList>
    </citation>
    <scope>NUCLEOTIDE SEQUENCE [LARGE SCALE GENOMIC DNA]</scope>
    <source>
        <strain evidence="16">RMSCC 3488</strain>
    </source>
</reference>
<dbReference type="OrthoDB" id="642193at2759"/>
<feature type="region of interest" description="Disordered" evidence="13">
    <location>
        <begin position="1"/>
        <end position="52"/>
    </location>
</feature>
<reference evidence="16" key="3">
    <citation type="journal article" date="2010" name="Genome Res.">
        <title>Population genomic sequencing of Coccidioides fungi reveals recent hybridization and transposon control.</title>
        <authorList>
            <person name="Neafsey D.E."/>
            <person name="Barker B.M."/>
            <person name="Sharpton T.J."/>
            <person name="Stajich J.E."/>
            <person name="Park D.J."/>
            <person name="Whiston E."/>
            <person name="Hung C.-Y."/>
            <person name="McMahan C."/>
            <person name="White J."/>
            <person name="Sykes S."/>
            <person name="Heiman D."/>
            <person name="Young S."/>
            <person name="Zeng Q."/>
            <person name="Abouelleil A."/>
            <person name="Aftuck L."/>
            <person name="Bessette D."/>
            <person name="Brown A."/>
            <person name="FitzGerald M."/>
            <person name="Lui A."/>
            <person name="Macdonald J.P."/>
            <person name="Priest M."/>
            <person name="Orbach M.J."/>
            <person name="Galgiani J.N."/>
            <person name="Kirkland T.N."/>
            <person name="Cole G.T."/>
            <person name="Birren B.W."/>
            <person name="Henn M.R."/>
            <person name="Taylor J.W."/>
            <person name="Rounsley S.D."/>
        </authorList>
    </citation>
    <scope>NUCLEOTIDE SEQUENCE [LARGE SCALE GENOMIC DNA]</scope>
    <source>
        <strain evidence="16">RMSCC 3488</strain>
    </source>
</reference>
<dbReference type="InterPro" id="IPR011993">
    <property type="entry name" value="PH-like_dom_sf"/>
</dbReference>
<dbReference type="PANTHER" id="PTHR21426:SF12">
    <property type="entry name" value="EXOCYST COMPLEX COMPONENT 8"/>
    <property type="match status" value="1"/>
</dbReference>
<dbReference type="SUPFAM" id="SSF74788">
    <property type="entry name" value="Cullin repeat-like"/>
    <property type="match status" value="1"/>
</dbReference>
<dbReference type="Pfam" id="PF16528">
    <property type="entry name" value="Exo84_C"/>
    <property type="match status" value="1"/>
</dbReference>
<dbReference type="VEuPathDB" id="FungiDB:CPAG_02919"/>
<feature type="compositionally biased region" description="Polar residues" evidence="13">
    <location>
        <begin position="85"/>
        <end position="98"/>
    </location>
</feature>
<keyword evidence="7 12" id="KW-0175">Coiled coil</keyword>
<dbReference type="InterPro" id="IPR042561">
    <property type="entry name" value="Exo84_C_1"/>
</dbReference>
<feature type="region of interest" description="Disordered" evidence="13">
    <location>
        <begin position="70"/>
        <end position="107"/>
    </location>
</feature>
<dbReference type="GO" id="GO:0006887">
    <property type="term" value="P:exocytosis"/>
    <property type="evidence" value="ECO:0007669"/>
    <property type="project" value="UniProtKB-KW"/>
</dbReference>
<keyword evidence="5" id="KW-0268">Exocytosis</keyword>
<dbReference type="SUPFAM" id="SSF50729">
    <property type="entry name" value="PH domain-like"/>
    <property type="match status" value="1"/>
</dbReference>
<evidence type="ECO:0000256" key="7">
    <source>
        <dbReference type="ARBA" id="ARBA00023054"/>
    </source>
</evidence>
<comment type="similarity">
    <text evidence="2">Belongs to the EXO84 family.</text>
</comment>
<keyword evidence="4" id="KW-0813">Transport</keyword>
<gene>
    <name evidence="15" type="ORF">CPAG_02919</name>
</gene>
<dbReference type="Gene3D" id="2.30.29.30">
    <property type="entry name" value="Pleckstrin-homology domain (PH domain)/Phosphotyrosine-binding domain (PTB)"/>
    <property type="match status" value="1"/>
</dbReference>
<evidence type="ECO:0000256" key="3">
    <source>
        <dbReference type="ARBA" id="ARBA00021269"/>
    </source>
</evidence>
<evidence type="ECO:0000313" key="15">
    <source>
        <dbReference type="EMBL" id="KMM66581.1"/>
    </source>
</evidence>
<sequence>MDVRGLTLRSKSRRPQISAPKPIVDPNSGSSRSPGGLPSATPRPQRNGGATSDLVKRRYSAKFNQLPNFAVGEAPPVPSLPANVRSANASQEQISDRPSTSSSSQPLRVEIKALKDPGLQVDNYVANLLANASEQDIREYQTSLRKLKNRTSADLQQSVYQNRTQFIKISKEAEKLKEEMSTLRGLMSELTTALGQAGATTGSNGSPSLEETLVGRRHANRSSVANLESMWSIQLQTLWKTVERSQKFLPAIPGRHIVLESGQWIELDSATWKPRRPVHIVLLNDHLLVAAKKRKRMDPNSQNNSKAPAPTKLVAEECWPLQDIDLIDLGANLDSDSADDSEEPAVPNAVNIRYGPKSFTYRTDQRNVRAKNDLVMTFRKTVEELRKGLKTEAEAAAKSTELISGSQSLSRRSEMFDSDARDKLDILIDVDGKQQNMKWVDGQLDELDINIALQQFEDAVARVEKLRKLTKTLRGNLTAQDVINSKIDVRAGKLAEILIRALVDTHSFLNATKLNISWLTRLGFDDRAREAYLRARSEVMTKRARHCVFEGDLPLYIFQVSFIYFTMIKNTIGIYQQCFPSNMTSACIKWAKGHLDAFNATLSRQLSSVEPDSQIWVRCMDIVHEHAGTLAEVGVDFKNLIHLDGNNHNGHSGGAGAES</sequence>
<dbReference type="Pfam" id="PF08700">
    <property type="entry name" value="VPS51_Exo84_N"/>
    <property type="match status" value="1"/>
</dbReference>
<dbReference type="InterPro" id="IPR042560">
    <property type="entry name" value="Exo84_C_2"/>
</dbReference>
<dbReference type="GO" id="GO:0030133">
    <property type="term" value="C:transport vesicle"/>
    <property type="evidence" value="ECO:0007669"/>
    <property type="project" value="UniProtKB-SubCell"/>
</dbReference>
<accession>A0A0J6F130</accession>
<feature type="domain" description="Exocyst component Exo84 C-terminal" evidence="14">
    <location>
        <begin position="438"/>
        <end position="638"/>
    </location>
</feature>